<protein>
    <submittedName>
        <fullName evidence="1">Uncharacterized protein</fullName>
    </submittedName>
</protein>
<reference evidence="1" key="1">
    <citation type="submission" date="2015-07" db="EMBL/GenBank/DDBJ databases">
        <title>MeaNS - Measles Nucleotide Surveillance Program.</title>
        <authorList>
            <person name="Tran T."/>
            <person name="Druce J."/>
        </authorList>
    </citation>
    <scope>NUCLEOTIDE SEQUENCE</scope>
    <source>
        <strain evidence="1">UCB-OBI-ISO-001</strain>
        <tissue evidence="1">Gonad</tissue>
    </source>
</reference>
<accession>A0A0L8HVR2</accession>
<dbReference type="EMBL" id="KQ417205">
    <property type="protein sequence ID" value="KOF93287.1"/>
    <property type="molecule type" value="Genomic_DNA"/>
</dbReference>
<sequence>MCMYVKFYNTNIQIYRYFPSHFEKKKYFFLFNFISKSILITCRHNYFKYI</sequence>
<name>A0A0L8HVR2_OCTBM</name>
<gene>
    <name evidence="1" type="ORF">OCBIM_22004777mg</name>
</gene>
<evidence type="ECO:0000313" key="1">
    <source>
        <dbReference type="EMBL" id="KOF93287.1"/>
    </source>
</evidence>
<dbReference type="AlphaFoldDB" id="A0A0L8HVR2"/>
<organism evidence="1">
    <name type="scientific">Octopus bimaculoides</name>
    <name type="common">California two-spotted octopus</name>
    <dbReference type="NCBI Taxonomy" id="37653"/>
    <lineage>
        <taxon>Eukaryota</taxon>
        <taxon>Metazoa</taxon>
        <taxon>Spiralia</taxon>
        <taxon>Lophotrochozoa</taxon>
        <taxon>Mollusca</taxon>
        <taxon>Cephalopoda</taxon>
        <taxon>Coleoidea</taxon>
        <taxon>Octopodiformes</taxon>
        <taxon>Octopoda</taxon>
        <taxon>Incirrata</taxon>
        <taxon>Octopodidae</taxon>
        <taxon>Octopus</taxon>
    </lineage>
</organism>
<proteinExistence type="predicted"/>